<evidence type="ECO:0000256" key="1">
    <source>
        <dbReference type="SAM" id="MobiDB-lite"/>
    </source>
</evidence>
<feature type="region of interest" description="Disordered" evidence="1">
    <location>
        <begin position="281"/>
        <end position="354"/>
    </location>
</feature>
<evidence type="ECO:0000259" key="2">
    <source>
        <dbReference type="SMART" id="SM00382"/>
    </source>
</evidence>
<dbReference type="OrthoDB" id="9996895at2759"/>
<dbReference type="SMART" id="SM00382">
    <property type="entry name" value="AAA"/>
    <property type="match status" value="1"/>
</dbReference>
<feature type="compositionally biased region" description="Basic and acidic residues" evidence="1">
    <location>
        <begin position="741"/>
        <end position="752"/>
    </location>
</feature>
<comment type="caution">
    <text evidence="3">The sequence shown here is derived from an EMBL/GenBank/DDBJ whole genome shotgun (WGS) entry which is preliminary data.</text>
</comment>
<feature type="domain" description="AAA+ ATPase" evidence="2">
    <location>
        <begin position="639"/>
        <end position="828"/>
    </location>
</feature>
<feature type="region of interest" description="Disordered" evidence="1">
    <location>
        <begin position="1209"/>
        <end position="1229"/>
    </location>
</feature>
<dbReference type="Proteomes" id="UP000827724">
    <property type="component" value="Unassembled WGS sequence"/>
</dbReference>
<reference evidence="3" key="1">
    <citation type="submission" date="2021-08" db="EMBL/GenBank/DDBJ databases">
        <title>Chromosome-Level Trichoderma cornu-damae using Hi-C Data.</title>
        <authorList>
            <person name="Kim C.S."/>
        </authorList>
    </citation>
    <scope>NUCLEOTIDE SEQUENCE</scope>
    <source>
        <strain evidence="3">KA19-0412C</strain>
    </source>
</reference>
<keyword evidence="4" id="KW-1185">Reference proteome</keyword>
<organism evidence="3 4">
    <name type="scientific">Trichoderma cornu-damae</name>
    <dbReference type="NCBI Taxonomy" id="654480"/>
    <lineage>
        <taxon>Eukaryota</taxon>
        <taxon>Fungi</taxon>
        <taxon>Dikarya</taxon>
        <taxon>Ascomycota</taxon>
        <taxon>Pezizomycotina</taxon>
        <taxon>Sordariomycetes</taxon>
        <taxon>Hypocreomycetidae</taxon>
        <taxon>Hypocreales</taxon>
        <taxon>Hypocreaceae</taxon>
        <taxon>Trichoderma</taxon>
    </lineage>
</organism>
<name>A0A9P8QJX2_9HYPO</name>
<feature type="compositionally biased region" description="Basic and acidic residues" evidence="1">
    <location>
        <begin position="123"/>
        <end position="136"/>
    </location>
</feature>
<dbReference type="SUPFAM" id="SSF52540">
    <property type="entry name" value="P-loop containing nucleoside triphosphate hydrolases"/>
    <property type="match status" value="1"/>
</dbReference>
<dbReference type="GO" id="GO:0003677">
    <property type="term" value="F:DNA binding"/>
    <property type="evidence" value="ECO:0007669"/>
    <property type="project" value="TreeGrafter"/>
</dbReference>
<dbReference type="Gene3D" id="3.40.50.300">
    <property type="entry name" value="P-loop containing nucleotide triphosphate hydrolases"/>
    <property type="match status" value="1"/>
</dbReference>
<feature type="compositionally biased region" description="Low complexity" evidence="1">
    <location>
        <begin position="727"/>
        <end position="740"/>
    </location>
</feature>
<feature type="compositionally biased region" description="Low complexity" evidence="1">
    <location>
        <begin position="1217"/>
        <end position="1229"/>
    </location>
</feature>
<dbReference type="InterPro" id="IPR003959">
    <property type="entry name" value="ATPase_AAA_core"/>
</dbReference>
<dbReference type="PANTHER" id="PTHR23389:SF21">
    <property type="entry name" value="ATPASE FAMILY AAA DOMAIN-CONTAINING PROTEIN 5"/>
    <property type="match status" value="1"/>
</dbReference>
<dbReference type="AlphaFoldDB" id="A0A9P8QJX2"/>
<evidence type="ECO:0000313" key="3">
    <source>
        <dbReference type="EMBL" id="KAH6603702.1"/>
    </source>
</evidence>
<dbReference type="InterPro" id="IPR027417">
    <property type="entry name" value="P-loop_NTPase"/>
</dbReference>
<feature type="region of interest" description="Disordered" evidence="1">
    <location>
        <begin position="727"/>
        <end position="757"/>
    </location>
</feature>
<gene>
    <name evidence="3" type="ORF">Trco_008477</name>
</gene>
<dbReference type="InterPro" id="IPR003593">
    <property type="entry name" value="AAA+_ATPase"/>
</dbReference>
<protein>
    <recommendedName>
        <fullName evidence="2">AAA+ ATPase domain-containing protein</fullName>
    </recommendedName>
</protein>
<dbReference type="EMBL" id="JAIWOZ010000007">
    <property type="protein sequence ID" value="KAH6603702.1"/>
    <property type="molecule type" value="Genomic_DNA"/>
</dbReference>
<feature type="compositionally biased region" description="Polar residues" evidence="1">
    <location>
        <begin position="166"/>
        <end position="203"/>
    </location>
</feature>
<dbReference type="PANTHER" id="PTHR23389">
    <property type="entry name" value="CHROMOSOME TRANSMISSION FIDELITY FACTOR 18"/>
    <property type="match status" value="1"/>
</dbReference>
<dbReference type="Pfam" id="PF00004">
    <property type="entry name" value="AAA"/>
    <property type="match status" value="1"/>
</dbReference>
<feature type="compositionally biased region" description="Basic and acidic residues" evidence="1">
    <location>
        <begin position="291"/>
        <end position="304"/>
    </location>
</feature>
<proteinExistence type="predicted"/>
<feature type="region of interest" description="Disordered" evidence="1">
    <location>
        <begin position="91"/>
        <end position="259"/>
    </location>
</feature>
<feature type="compositionally biased region" description="Low complexity" evidence="1">
    <location>
        <begin position="315"/>
        <end position="325"/>
    </location>
</feature>
<evidence type="ECO:0000313" key="4">
    <source>
        <dbReference type="Proteomes" id="UP000827724"/>
    </source>
</evidence>
<feature type="region of interest" description="Disordered" evidence="1">
    <location>
        <begin position="1"/>
        <end position="22"/>
    </location>
</feature>
<dbReference type="GO" id="GO:0016887">
    <property type="term" value="F:ATP hydrolysis activity"/>
    <property type="evidence" value="ECO:0007669"/>
    <property type="project" value="InterPro"/>
</dbReference>
<accession>A0A9P8QJX2</accession>
<dbReference type="GO" id="GO:0005524">
    <property type="term" value="F:ATP binding"/>
    <property type="evidence" value="ECO:0007669"/>
    <property type="project" value="InterPro"/>
</dbReference>
<sequence length="1229" mass="135174">MEDRRVESLPKPANASRSETLAPNAASAIVCRYRVLDAELSVLTQLSSRTDEPGSMGPVLVATMVQGENGGPSSKKLHPFFTKSDINQPIVAPTPLPLEPTQPVSDEPPLNVSEGPKRKRRRADASLVHDDPETKTSRRGRKSARQSLNGAILSHLSRPDKDVGSENETLTGQLAQSSPESSLSETPRQQPGDTAHQTLSNTEPLEPSPDSLRQQTPTAVQLKKVLKFNPKTGTLGSPPKPKGISKPSRVVTIKYGQDDEHRKNIGEKIMGILEGKLQLSPVPSKHQGVKPRQEQIDGASDKSKTTHPFFMGKTKPQSSASTPSDSAKKSSSHKSSIFMSTPVSPRKPKNPFASGKAIQFGIKSGGTKIPGAMYPLWPAHGMAHVRDDDYLYTRATARESGIRQRRSKKAAVSIASQESVLRHLVHGLDMAGMRKSLRKDDDNFLPAPAELRLPQRRFESGRRLQRRIRSQLQSRVTDRYVYDEGDLSVDELAIQQPPKLHPAIGRLYKALETQLSAFDRSQCESAAWVQKYAPVTAAQVLQPGREALLLSDWLQALRVQSVEPGSSEGDKGKGKLKKKRRKNKLEGFVIGSDEEDAEMDEISDNEWDWTALHGSALPKRSVMRSVNMTGKGSKDQSRLTNAIILSGPHGSGKTAAVYAVAKELDFEVFEINSGSRRSGKDILEKVGDMTRNHLVQHNRPESTAIDPEEVANDTNSGKQGMVTSFFKPKTTMQTTKPQAKQPKEDVEKEAKAPPKSQKQSLILLEEVDVLFEEDKQFWTTLTGLIAQSKRPFVMTCNDESLVPIQSLNLHGIFRFSPAPSSLAVDVCLLIAANEGHALQRPAVDALYSSRHNDLRATITELNYWCQIGIGDRKGGFDWFYLRWPRGSDLDEDGDVVRVISEDTYQRGMGWVSRDPIVATRGLVTEEEAMGQAWDFWGVDMGDWCSSINTYSWTATTTELRANLTSLGKLAVYDDFCSAMSCADLYSGGAYGTKLQEILDPGLPELPGHIREDFILGQVLLDADPMVHHAAPNKAISTCIKSLAHATLHGSTTVMSDAISAKTPALRPVGEEQTISILDSSFRSRPHQMTRMDIATAFDPIAVAPKAVPTTYLDPSIFDRTTKLIVLDVAPWVRGIVAYEHQLMQRRLKLSNLLSEGGKRKRMRTTRSAYSALEGGERRTTRRERHFGDGLSTMHVLRTGGDKWTDLIAEEGAKSEAGDSTAASSPASDD</sequence>
<dbReference type="GO" id="GO:0005634">
    <property type="term" value="C:nucleus"/>
    <property type="evidence" value="ECO:0007669"/>
    <property type="project" value="TreeGrafter"/>
</dbReference>